<dbReference type="SUPFAM" id="SSF63380">
    <property type="entry name" value="Riboflavin synthase domain-like"/>
    <property type="match status" value="1"/>
</dbReference>
<dbReference type="AlphaFoldDB" id="A0A7C8NLW3"/>
<evidence type="ECO:0000256" key="4">
    <source>
        <dbReference type="ARBA" id="ARBA00022448"/>
    </source>
</evidence>
<dbReference type="Gene3D" id="2.40.30.10">
    <property type="entry name" value="Translation factors"/>
    <property type="match status" value="1"/>
</dbReference>
<keyword evidence="9" id="KW-0812">Transmembrane</keyword>
<dbReference type="Pfam" id="PF08030">
    <property type="entry name" value="NAD_binding_6"/>
    <property type="match status" value="1"/>
</dbReference>
<evidence type="ECO:0000256" key="1">
    <source>
        <dbReference type="ARBA" id="ARBA00004651"/>
    </source>
</evidence>
<evidence type="ECO:0000313" key="11">
    <source>
        <dbReference type="EMBL" id="KAF3110516.1"/>
    </source>
</evidence>
<evidence type="ECO:0000256" key="6">
    <source>
        <dbReference type="ARBA" id="ARBA00022982"/>
    </source>
</evidence>
<organism evidence="11 12">
    <name type="scientific">Orbilia oligospora</name>
    <name type="common">Nematode-trapping fungus</name>
    <name type="synonym">Arthrobotrys oligospora</name>
    <dbReference type="NCBI Taxonomy" id="2813651"/>
    <lineage>
        <taxon>Eukaryota</taxon>
        <taxon>Fungi</taxon>
        <taxon>Dikarya</taxon>
        <taxon>Ascomycota</taxon>
        <taxon>Pezizomycotina</taxon>
        <taxon>Orbiliomycetes</taxon>
        <taxon>Orbiliales</taxon>
        <taxon>Orbiliaceae</taxon>
        <taxon>Orbilia</taxon>
    </lineage>
</organism>
<proteinExistence type="inferred from homology"/>
<dbReference type="PROSITE" id="PS51384">
    <property type="entry name" value="FAD_FR"/>
    <property type="match status" value="1"/>
</dbReference>
<dbReference type="CDD" id="cd06186">
    <property type="entry name" value="NOX_Duox_like_FAD_NADP"/>
    <property type="match status" value="1"/>
</dbReference>
<evidence type="ECO:0000256" key="5">
    <source>
        <dbReference type="ARBA" id="ARBA00022475"/>
    </source>
</evidence>
<keyword evidence="5" id="KW-1003">Cell membrane</keyword>
<evidence type="ECO:0000259" key="10">
    <source>
        <dbReference type="PROSITE" id="PS51384"/>
    </source>
</evidence>
<sequence>MRHFYEAYLILHHVLSAAALITLWLHVWQSGSKDGQLKGFNRISVLKQNDILRLRLLVTKPWKFKAGQYIYICVPDASPLACFEFHPFFITWWEETASGEAVAHFLVQPRRGLTRNLLRCQSYEIGDSQPDHTALIEGPYGTYQNLNEYGTIIMLASGIGISAQLPYIQQLVTDHKLCKVKTQKMELHWIIEKEYHRDWVKLWMDKVLDEDTKYVDYEIYYILYENEWLG</sequence>
<dbReference type="Pfam" id="PF08022">
    <property type="entry name" value="FAD_binding_8"/>
    <property type="match status" value="1"/>
</dbReference>
<dbReference type="InterPro" id="IPR051410">
    <property type="entry name" value="Ferric/Cupric_Reductase"/>
</dbReference>
<accession>A0A7C8NLW3</accession>
<dbReference type="GO" id="GO:0015677">
    <property type="term" value="P:copper ion import"/>
    <property type="evidence" value="ECO:0007669"/>
    <property type="project" value="TreeGrafter"/>
</dbReference>
<evidence type="ECO:0000256" key="8">
    <source>
        <dbReference type="ARBA" id="ARBA00048483"/>
    </source>
</evidence>
<dbReference type="GO" id="GO:0005886">
    <property type="term" value="C:plasma membrane"/>
    <property type="evidence" value="ECO:0007669"/>
    <property type="project" value="UniProtKB-SubCell"/>
</dbReference>
<gene>
    <name evidence="11" type="ORF">TWF102_008093</name>
</gene>
<dbReference type="Gene3D" id="3.40.50.80">
    <property type="entry name" value="Nucleotide-binding domain of ferredoxin-NADP reductase (FNR) module"/>
    <property type="match status" value="1"/>
</dbReference>
<dbReference type="GO" id="GO:0006826">
    <property type="term" value="P:iron ion transport"/>
    <property type="evidence" value="ECO:0007669"/>
    <property type="project" value="TreeGrafter"/>
</dbReference>
<comment type="caution">
    <text evidence="11">The sequence shown here is derived from an EMBL/GenBank/DDBJ whole genome shotgun (WGS) entry which is preliminary data.</text>
</comment>
<feature type="domain" description="FAD-binding FR-type" evidence="10">
    <location>
        <begin position="30"/>
        <end position="146"/>
    </location>
</feature>
<keyword evidence="4" id="KW-0813">Transport</keyword>
<dbReference type="GO" id="GO:0052851">
    <property type="term" value="F:ferric-chelate reductase (NADPH) activity"/>
    <property type="evidence" value="ECO:0007669"/>
    <property type="project" value="UniProtKB-EC"/>
</dbReference>
<dbReference type="InterPro" id="IPR013121">
    <property type="entry name" value="Fe_red_NAD-bd_6"/>
</dbReference>
<feature type="transmembrane region" description="Helical" evidence="9">
    <location>
        <begin position="7"/>
        <end position="28"/>
    </location>
</feature>
<comment type="catalytic activity">
    <reaction evidence="8">
        <text>2 a Fe(II)-siderophore + NADP(+) + H(+) = 2 a Fe(III)-siderophore + NADPH</text>
        <dbReference type="Rhea" id="RHEA:28795"/>
        <dbReference type="Rhea" id="RHEA-COMP:11342"/>
        <dbReference type="Rhea" id="RHEA-COMP:11344"/>
        <dbReference type="ChEBI" id="CHEBI:15378"/>
        <dbReference type="ChEBI" id="CHEBI:29033"/>
        <dbReference type="ChEBI" id="CHEBI:29034"/>
        <dbReference type="ChEBI" id="CHEBI:57783"/>
        <dbReference type="ChEBI" id="CHEBI:58349"/>
        <dbReference type="EC" id="1.16.1.9"/>
    </reaction>
</comment>
<dbReference type="InterPro" id="IPR017927">
    <property type="entry name" value="FAD-bd_FR_type"/>
</dbReference>
<dbReference type="PANTHER" id="PTHR32361:SF26">
    <property type="entry name" value="FAD-BINDING 8 DOMAIN-CONTAINING PROTEIN-RELATED"/>
    <property type="match status" value="1"/>
</dbReference>
<dbReference type="Proteomes" id="UP000475325">
    <property type="component" value="Unassembled WGS sequence"/>
</dbReference>
<dbReference type="EC" id="1.16.1.9" evidence="3"/>
<keyword evidence="6" id="KW-0249">Electron transport</keyword>
<dbReference type="InterPro" id="IPR039261">
    <property type="entry name" value="FNR_nucleotide-bd"/>
</dbReference>
<keyword evidence="9" id="KW-0472">Membrane</keyword>
<dbReference type="GO" id="GO:0006879">
    <property type="term" value="P:intracellular iron ion homeostasis"/>
    <property type="evidence" value="ECO:0007669"/>
    <property type="project" value="TreeGrafter"/>
</dbReference>
<evidence type="ECO:0000256" key="9">
    <source>
        <dbReference type="SAM" id="Phobius"/>
    </source>
</evidence>
<evidence type="ECO:0000256" key="7">
    <source>
        <dbReference type="ARBA" id="ARBA00023002"/>
    </source>
</evidence>
<comment type="subcellular location">
    <subcellularLocation>
        <location evidence="1">Cell membrane</location>
        <topology evidence="1">Multi-pass membrane protein</topology>
    </subcellularLocation>
</comment>
<dbReference type="InterPro" id="IPR013112">
    <property type="entry name" value="FAD-bd_8"/>
</dbReference>
<dbReference type="EMBL" id="WIQW01000005">
    <property type="protein sequence ID" value="KAF3110516.1"/>
    <property type="molecule type" value="Genomic_DNA"/>
</dbReference>
<name>A0A7C8NLW3_ORBOL</name>
<evidence type="ECO:0000256" key="2">
    <source>
        <dbReference type="ARBA" id="ARBA00006278"/>
    </source>
</evidence>
<reference evidence="11 12" key="1">
    <citation type="submission" date="2019-06" db="EMBL/GenBank/DDBJ databases">
        <authorList>
            <person name="Palmer J.M."/>
        </authorList>
    </citation>
    <scope>NUCLEOTIDE SEQUENCE [LARGE SCALE GENOMIC DNA]</scope>
    <source>
        <strain evidence="11 12">TWF102</strain>
    </source>
</reference>
<evidence type="ECO:0000256" key="3">
    <source>
        <dbReference type="ARBA" id="ARBA00012668"/>
    </source>
</evidence>
<evidence type="ECO:0000313" key="12">
    <source>
        <dbReference type="Proteomes" id="UP000475325"/>
    </source>
</evidence>
<keyword evidence="9" id="KW-1133">Transmembrane helix</keyword>
<keyword evidence="7" id="KW-0560">Oxidoreductase</keyword>
<comment type="similarity">
    <text evidence="2">Belongs to the ferric reductase (FRE) family.</text>
</comment>
<protein>
    <recommendedName>
        <fullName evidence="3">ferric-chelate reductase (NADPH)</fullName>
        <ecNumber evidence="3">1.16.1.9</ecNumber>
    </recommendedName>
</protein>
<dbReference type="SUPFAM" id="SSF52343">
    <property type="entry name" value="Ferredoxin reductase-like, C-terminal NADP-linked domain"/>
    <property type="match status" value="1"/>
</dbReference>
<dbReference type="PANTHER" id="PTHR32361">
    <property type="entry name" value="FERRIC/CUPRIC REDUCTASE TRANSMEMBRANE COMPONENT"/>
    <property type="match status" value="1"/>
</dbReference>
<dbReference type="InterPro" id="IPR017938">
    <property type="entry name" value="Riboflavin_synthase-like_b-brl"/>
</dbReference>